<reference evidence="1" key="1">
    <citation type="submission" date="2022-09" db="EMBL/GenBank/DDBJ databases">
        <title>Actin cytoskeleton and complex cell architecture in an #Asgard archaeon.</title>
        <authorList>
            <person name="Ponce Toledo R.I."/>
            <person name="Schleper C."/>
            <person name="Rodrigues Oliveira T."/>
            <person name="Wollweber F."/>
            <person name="Xu J."/>
            <person name="Rittmann S."/>
            <person name="Klingl A."/>
            <person name="Pilhofer M."/>
        </authorList>
    </citation>
    <scope>NUCLEOTIDE SEQUENCE</scope>
    <source>
        <strain evidence="1">B-35</strain>
    </source>
</reference>
<evidence type="ECO:0000313" key="2">
    <source>
        <dbReference type="Proteomes" id="UP001208689"/>
    </source>
</evidence>
<sequence length="210" mass="25084">MDCTGCDRRCCKAYYIPLYQEEYEKLLKIKPDLETKKIGYFHYISPPCPFLVHEKCAVYNIRPIECRGFPINFGSRDRLFVSLWLDAICPNRQYVNTEDLIKNLYIMGQNIRLRLEMQSIKGGIKRHEEIMEFEEKFLYKEHDRLQAAFVSNFPETVSSVPINSDYFTQFLHLPLFTESELEKKIKNYTKSQLRLYTEMLTKLKKRFDCV</sequence>
<organism evidence="1 2">
    <name type="scientific">Candidatus Lokiarchaeum ossiferum</name>
    <dbReference type="NCBI Taxonomy" id="2951803"/>
    <lineage>
        <taxon>Archaea</taxon>
        <taxon>Promethearchaeati</taxon>
        <taxon>Promethearchaeota</taxon>
        <taxon>Promethearchaeia</taxon>
        <taxon>Promethearchaeales</taxon>
        <taxon>Promethearchaeaceae</taxon>
        <taxon>Candidatus Lokiarchaeum</taxon>
    </lineage>
</organism>
<accession>A0ABY6HU00</accession>
<keyword evidence="2" id="KW-1185">Reference proteome</keyword>
<evidence type="ECO:0008006" key="3">
    <source>
        <dbReference type="Google" id="ProtNLM"/>
    </source>
</evidence>
<dbReference type="InterPro" id="IPR005358">
    <property type="entry name" value="Puta_zinc/iron-chelating_dom"/>
</dbReference>
<gene>
    <name evidence="1" type="ORF">NEF87_002214</name>
</gene>
<proteinExistence type="predicted"/>
<dbReference type="Proteomes" id="UP001208689">
    <property type="component" value="Chromosome"/>
</dbReference>
<protein>
    <recommendedName>
        <fullName evidence="3">YkgJ family cysteine cluster protein</fullName>
    </recommendedName>
</protein>
<name>A0ABY6HU00_9ARCH</name>
<evidence type="ECO:0000313" key="1">
    <source>
        <dbReference type="EMBL" id="UYP45929.1"/>
    </source>
</evidence>
<dbReference type="Pfam" id="PF03692">
    <property type="entry name" value="CxxCxxCC"/>
    <property type="match status" value="1"/>
</dbReference>
<dbReference type="EMBL" id="CP104013">
    <property type="protein sequence ID" value="UYP45929.1"/>
    <property type="molecule type" value="Genomic_DNA"/>
</dbReference>